<keyword evidence="5 7" id="KW-0378">Hydrolase</keyword>
<dbReference type="GO" id="GO:0005975">
    <property type="term" value="P:carbohydrate metabolic process"/>
    <property type="evidence" value="ECO:0007669"/>
    <property type="project" value="InterPro"/>
</dbReference>
<organism evidence="10 11">
    <name type="scientific">Cinnamomum micranthum f. kanehirae</name>
    <dbReference type="NCBI Taxonomy" id="337451"/>
    <lineage>
        <taxon>Eukaryota</taxon>
        <taxon>Viridiplantae</taxon>
        <taxon>Streptophyta</taxon>
        <taxon>Embryophyta</taxon>
        <taxon>Tracheophyta</taxon>
        <taxon>Spermatophyta</taxon>
        <taxon>Magnoliopsida</taxon>
        <taxon>Magnoliidae</taxon>
        <taxon>Laurales</taxon>
        <taxon>Lauraceae</taxon>
        <taxon>Cinnamomum</taxon>
    </lineage>
</organism>
<dbReference type="SUPFAM" id="SSF51011">
    <property type="entry name" value="Glycosyl hydrolase domain"/>
    <property type="match status" value="1"/>
</dbReference>
<proteinExistence type="inferred from homology"/>
<gene>
    <name evidence="10" type="ORF">CKAN_02645400</name>
</gene>
<dbReference type="PRINTS" id="PR00740">
    <property type="entry name" value="GLHYDRLASE27"/>
</dbReference>
<dbReference type="AlphaFoldDB" id="A0A3S3PAG1"/>
<evidence type="ECO:0000313" key="10">
    <source>
        <dbReference type="EMBL" id="RWR97044.1"/>
    </source>
</evidence>
<dbReference type="InterPro" id="IPR035992">
    <property type="entry name" value="Ricin_B-like_lectins"/>
</dbReference>
<evidence type="ECO:0000256" key="8">
    <source>
        <dbReference type="SAM" id="SignalP"/>
    </source>
</evidence>
<evidence type="ECO:0000256" key="4">
    <source>
        <dbReference type="ARBA" id="ARBA00022729"/>
    </source>
</evidence>
<dbReference type="GO" id="GO:0004557">
    <property type="term" value="F:alpha-galactosidase activity"/>
    <property type="evidence" value="ECO:0007669"/>
    <property type="project" value="UniProtKB-EC"/>
</dbReference>
<dbReference type="InterPro" id="IPR013780">
    <property type="entry name" value="Glyco_hydro_b"/>
</dbReference>
<dbReference type="Pfam" id="PF16499">
    <property type="entry name" value="Melibiase_2"/>
    <property type="match status" value="1"/>
</dbReference>
<dbReference type="STRING" id="337451.A0A3S3PAG1"/>
<dbReference type="EMBL" id="QPKB01000012">
    <property type="protein sequence ID" value="RWR97044.1"/>
    <property type="molecule type" value="Genomic_DNA"/>
</dbReference>
<evidence type="ECO:0000256" key="6">
    <source>
        <dbReference type="ARBA" id="ARBA00023295"/>
    </source>
</evidence>
<reference evidence="10 11" key="1">
    <citation type="journal article" date="2019" name="Nat. Plants">
        <title>Stout camphor tree genome fills gaps in understanding of flowering plant genome evolution.</title>
        <authorList>
            <person name="Chaw S.M."/>
            <person name="Liu Y.C."/>
            <person name="Wu Y.W."/>
            <person name="Wang H.Y."/>
            <person name="Lin C.I."/>
            <person name="Wu C.S."/>
            <person name="Ke H.M."/>
            <person name="Chang L.Y."/>
            <person name="Hsu C.Y."/>
            <person name="Yang H.T."/>
            <person name="Sudianto E."/>
            <person name="Hsu M.H."/>
            <person name="Wu K.P."/>
            <person name="Wang L.N."/>
            <person name="Leebens-Mack J.H."/>
            <person name="Tsai I.J."/>
        </authorList>
    </citation>
    <scope>NUCLEOTIDE SEQUENCE [LARGE SCALE GENOMIC DNA]</scope>
    <source>
        <strain evidence="11">cv. Chaw 1501</strain>
        <tissue evidence="10">Young leaves</tissue>
    </source>
</reference>
<dbReference type="InterPro" id="IPR002241">
    <property type="entry name" value="Glyco_hydro_27"/>
</dbReference>
<protein>
    <recommendedName>
        <fullName evidence="3 7">Alpha-galactosidase</fullName>
        <ecNumber evidence="3 7">3.2.1.22</ecNumber>
    </recommendedName>
    <alternativeName>
        <fullName evidence="7">Melibiase</fullName>
    </alternativeName>
</protein>
<dbReference type="InterPro" id="IPR017853">
    <property type="entry name" value="GH"/>
</dbReference>
<dbReference type="Gene3D" id="2.60.40.1180">
    <property type="entry name" value="Golgi alpha-mannosidase II"/>
    <property type="match status" value="2"/>
</dbReference>
<evidence type="ECO:0000256" key="1">
    <source>
        <dbReference type="ARBA" id="ARBA00001255"/>
    </source>
</evidence>
<dbReference type="SUPFAM" id="SSF51445">
    <property type="entry name" value="(Trans)glycosidases"/>
    <property type="match status" value="2"/>
</dbReference>
<keyword evidence="6 7" id="KW-0326">Glycosidase</keyword>
<dbReference type="OrthoDB" id="5795902at2759"/>
<evidence type="ECO:0000256" key="2">
    <source>
        <dbReference type="ARBA" id="ARBA00009743"/>
    </source>
</evidence>
<dbReference type="Gene3D" id="3.20.20.70">
    <property type="entry name" value="Aldolase class I"/>
    <property type="match status" value="3"/>
</dbReference>
<dbReference type="CDD" id="cd14792">
    <property type="entry name" value="GH27"/>
    <property type="match status" value="2"/>
</dbReference>
<feature type="domain" description="Alpha galactosidase C-terminal" evidence="9">
    <location>
        <begin position="1109"/>
        <end position="1185"/>
    </location>
</feature>
<keyword evidence="4 8" id="KW-0732">Signal</keyword>
<evidence type="ECO:0000256" key="5">
    <source>
        <dbReference type="ARBA" id="ARBA00022801"/>
    </source>
</evidence>
<comment type="caution">
    <text evidence="10">The sequence shown here is derived from an EMBL/GenBank/DDBJ whole genome shotgun (WGS) entry which is preliminary data.</text>
</comment>
<evidence type="ECO:0000256" key="7">
    <source>
        <dbReference type="RuleBase" id="RU361168"/>
    </source>
</evidence>
<dbReference type="SUPFAM" id="SSF50370">
    <property type="entry name" value="Ricin B-like lectins"/>
    <property type="match status" value="2"/>
</dbReference>
<name>A0A3S3PAG1_9MAGN</name>
<feature type="chain" id="PRO_5018560869" description="Alpha-galactosidase" evidence="8">
    <location>
        <begin position="23"/>
        <end position="1189"/>
    </location>
</feature>
<sequence length="1189" mass="134532">MGVHVLVPLIFSFSLLLQRGLCEGVTEKQELALLPPRGWNSYDSFDWVINEADFLQNAEIVSKSLLSHGYEYVVVDYLWYRRRVENAGPDSEGLDVIDEWGRLIPDAGRWNSSMGGNGFKEVAKKVHDLGLKFGIHVMRGISVQAYNANTPILDPIKGGAFEESGRIWQARDIGMTDRRCKWMQHGFMSVNNDLAAGRAFLRSLYQQYAEWGVDFVKNDCVFGEDLDIKEISTVSEVLKELDRPIVYSLSPGSFVTPDMAKQVHSFVNMYRITGDDWDKWEHVRYHFNIARDVAAANLIGAEGLNGKSWPDMDMLPLGWLTDPGMSRGPHRECNLTPGEQRTQITLWSMAKSPLMYGGDLRKIDEATLKLITNPTILEIDHFSQKNTEISDIISRKDIGSSDHVSSHSRNLKDENSPGKHVLSLTSCMDHEAKGWVIGTNDKELGQICWKNRLESKDQPPFCLDKREPHLTSHEESIQYHGKFHLLGMNTMELCLETSTNRKLTSSELEISSLVPCKNNANQMWEFNHNGTLVNSYSGLCAKKEILKATVNDAEARAWTAIGRKGEIYVALFNLFTEEAMIHAKIKDLADALGLGFSSCVGTEIWSGEDIKPTEQGLSECVTENEELARLPPRGWNSYDSFDWVINEKDFLQNAQMVSKRLRAHGYEYAVVDYLWYRKREKNASRDSEGLDVIDEWGRLVPEPRRWPSSKDGKGFKEVAKKVHDLGLKFGIHVMRGISVQAYKANTPILDPIKGGSFEESGRIWRARDIGMSDRRCKWMPRGFMSVNTDLAAGRAFLRSLYQQYAEWGVDFVKNDCVFGDDLDVKEISAVSEILKELDRPIVYSLSPGSIVTPNMGKEVRSFVNMYRITGDDWDTWKDVHYHFNVARKCNLTLAEQRTQITLWSMVKSPLMFGGDMRKIDKTTLKLITNPTILEIDHFSQNNMEISDFMSTRDAGSSNRISSHSRSLKDEKNVLSLTSCKDHNARGWVIGTRDEELGQICWKDSLESKDQSPFCLYRRQPLLTSEEESIDKQQYQGNFLLLGKNTHDFCLGTSTNRKLTSSELEISSLAPCKWNANQMWELNHNGTLVNGYSGLCATKETMKATANDAEARAWIAIGRKGQIYVAFFNLSSKKRLISAKIKDLVGALHLGFSRCKGTEIWSGKDIKPAERLLSVVVPSHGCALFDLTCN</sequence>
<dbReference type="PANTHER" id="PTHR11452:SF42">
    <property type="entry name" value="ALPHA-GALACTOSIDASE"/>
    <property type="match status" value="1"/>
</dbReference>
<dbReference type="EC" id="3.2.1.22" evidence="3 7"/>
<evidence type="ECO:0000259" key="9">
    <source>
        <dbReference type="Pfam" id="PF17801"/>
    </source>
</evidence>
<dbReference type="PANTHER" id="PTHR11452">
    <property type="entry name" value="ALPHA-GALACTOSIDASE/ALPHA-N-ACETYLGALACTOSAMINIDASE"/>
    <property type="match status" value="1"/>
</dbReference>
<dbReference type="InterPro" id="IPR041233">
    <property type="entry name" value="Melibiase_C"/>
</dbReference>
<accession>A0A3S3PAG1</accession>
<evidence type="ECO:0000256" key="3">
    <source>
        <dbReference type="ARBA" id="ARBA00012755"/>
    </source>
</evidence>
<dbReference type="Pfam" id="PF17801">
    <property type="entry name" value="Melibiase_C"/>
    <property type="match status" value="1"/>
</dbReference>
<evidence type="ECO:0000313" key="11">
    <source>
        <dbReference type="Proteomes" id="UP000283530"/>
    </source>
</evidence>
<dbReference type="Proteomes" id="UP000283530">
    <property type="component" value="Unassembled WGS sequence"/>
</dbReference>
<feature type="signal peptide" evidence="8">
    <location>
        <begin position="1"/>
        <end position="22"/>
    </location>
</feature>
<comment type="catalytic activity">
    <reaction evidence="1 7">
        <text>Hydrolysis of terminal, non-reducing alpha-D-galactose residues in alpha-D-galactosides, including galactose oligosaccharides, galactomannans and galactolipids.</text>
        <dbReference type="EC" id="3.2.1.22"/>
    </reaction>
</comment>
<keyword evidence="7" id="KW-1015">Disulfide bond</keyword>
<comment type="similarity">
    <text evidence="2 7">Belongs to the glycosyl hydrolase 27 family.</text>
</comment>
<keyword evidence="11" id="KW-1185">Reference proteome</keyword>
<dbReference type="InterPro" id="IPR013785">
    <property type="entry name" value="Aldolase_TIM"/>
</dbReference>